<keyword evidence="2" id="KW-1185">Reference proteome</keyword>
<dbReference type="EMBL" id="FNHS01000004">
    <property type="protein sequence ID" value="SDM88761.1"/>
    <property type="molecule type" value="Genomic_DNA"/>
</dbReference>
<reference evidence="2" key="1">
    <citation type="submission" date="2016-10" db="EMBL/GenBank/DDBJ databases">
        <authorList>
            <person name="Varghese N."/>
            <person name="Submissions S."/>
        </authorList>
    </citation>
    <scope>NUCLEOTIDE SEQUENCE [LARGE SCALE GENOMIC DNA]</scope>
    <source>
        <strain evidence="2">BL47</strain>
    </source>
</reference>
<sequence>MAAFLSETSLDRYRRACAWTASEVAEAASRGATEAINTAFDDPTPCMRHAFGNTQALNRGGDAVEASLYAKPDQSIVPDCKRRSGGRHDWRN</sequence>
<dbReference type="Proteomes" id="UP000198704">
    <property type="component" value="Unassembled WGS sequence"/>
</dbReference>
<gene>
    <name evidence="1" type="ORF">SAMN05216360_104151</name>
</gene>
<evidence type="ECO:0000313" key="2">
    <source>
        <dbReference type="Proteomes" id="UP000198704"/>
    </source>
</evidence>
<organism evidence="1 2">
    <name type="scientific">Methylobacterium phyllostachyos</name>
    <dbReference type="NCBI Taxonomy" id="582672"/>
    <lineage>
        <taxon>Bacteria</taxon>
        <taxon>Pseudomonadati</taxon>
        <taxon>Pseudomonadota</taxon>
        <taxon>Alphaproteobacteria</taxon>
        <taxon>Hyphomicrobiales</taxon>
        <taxon>Methylobacteriaceae</taxon>
        <taxon>Methylobacterium</taxon>
    </lineage>
</organism>
<protein>
    <submittedName>
        <fullName evidence="1">Uncharacterized protein</fullName>
    </submittedName>
</protein>
<proteinExistence type="predicted"/>
<evidence type="ECO:0000313" key="1">
    <source>
        <dbReference type="EMBL" id="SDM88761.1"/>
    </source>
</evidence>
<accession>A0A1G9WWY9</accession>
<name>A0A1G9WWY9_9HYPH</name>
<dbReference type="AlphaFoldDB" id="A0A1G9WWY9"/>